<evidence type="ECO:0000256" key="2">
    <source>
        <dbReference type="ARBA" id="ARBA00022630"/>
    </source>
</evidence>
<keyword evidence="4" id="KW-0560">Oxidoreductase</keyword>
<name>A0A6L5BAP7_APIGR</name>
<evidence type="ECO:0000256" key="5">
    <source>
        <dbReference type="SAM" id="Phobius"/>
    </source>
</evidence>
<keyword evidence="7" id="KW-1185">Reference proteome</keyword>
<dbReference type="Proteomes" id="UP000593563">
    <property type="component" value="Unassembled WGS sequence"/>
</dbReference>
<accession>A0A6L5BAP7</accession>
<organism evidence="6 7">
    <name type="scientific">Apium graveolens</name>
    <name type="common">Celery</name>
    <dbReference type="NCBI Taxonomy" id="4045"/>
    <lineage>
        <taxon>Eukaryota</taxon>
        <taxon>Viridiplantae</taxon>
        <taxon>Streptophyta</taxon>
        <taxon>Embryophyta</taxon>
        <taxon>Tracheophyta</taxon>
        <taxon>Spermatophyta</taxon>
        <taxon>Magnoliopsida</taxon>
        <taxon>eudicotyledons</taxon>
        <taxon>Gunneridae</taxon>
        <taxon>Pentapetalae</taxon>
        <taxon>asterids</taxon>
        <taxon>campanulids</taxon>
        <taxon>Apiales</taxon>
        <taxon>Apiaceae</taxon>
        <taxon>Apioideae</taxon>
        <taxon>apioid superclade</taxon>
        <taxon>Apieae</taxon>
        <taxon>Apium</taxon>
    </lineage>
</organism>
<dbReference type="PANTHER" id="PTHR46056">
    <property type="entry name" value="LONG-CHAIN-ALCOHOL OXIDASE"/>
    <property type="match status" value="1"/>
</dbReference>
<feature type="transmembrane region" description="Helical" evidence="5">
    <location>
        <begin position="144"/>
        <end position="164"/>
    </location>
</feature>
<gene>
    <name evidence="6" type="ORF">AG4045_001021</name>
</gene>
<dbReference type="PANTHER" id="PTHR46056:SF10">
    <property type="entry name" value="LONG-CHAIN-ALCOHOL OXIDASE FAO3"/>
    <property type="match status" value="1"/>
</dbReference>
<evidence type="ECO:0000256" key="3">
    <source>
        <dbReference type="ARBA" id="ARBA00022827"/>
    </source>
</evidence>
<keyword evidence="3" id="KW-0274">FAD</keyword>
<keyword evidence="5" id="KW-0812">Transmembrane</keyword>
<dbReference type="EMBL" id="WRXP01000463">
    <property type="protein sequence ID" value="KAF1002761.1"/>
    <property type="molecule type" value="Genomic_DNA"/>
</dbReference>
<keyword evidence="5" id="KW-0472">Membrane</keyword>
<evidence type="ECO:0000256" key="1">
    <source>
        <dbReference type="ARBA" id="ARBA00010790"/>
    </source>
</evidence>
<proteinExistence type="inferred from homology"/>
<evidence type="ECO:0000313" key="7">
    <source>
        <dbReference type="Proteomes" id="UP000593563"/>
    </source>
</evidence>
<reference evidence="6" key="1">
    <citation type="submission" date="2020-01" db="EMBL/GenBank/DDBJ databases">
        <title>The Celery Genome Sequence Reveals Sequential Paleo-tetraploidization, Resistance Gene Elimination, Karyotype Evolution, and Functional Innovation in Apiales.</title>
        <authorList>
            <person name="Song X."/>
        </authorList>
    </citation>
    <scope>NUCLEOTIDE SEQUENCE</scope>
    <source>
        <tissue evidence="6">Leaf</tissue>
    </source>
</reference>
<sequence>MGKECHPLLKGGRRESKYTHGLTPSDMETLASICEVFLPPIQQNSVHDIKIKGQTHEQIQSFLKASGSENLVPEEVAEILMKRGFFEGVLVVRLVVRILCSRLGTFLLCGSLCIGDKVPYMKEFSRMSLEKRERVVQKWLRNRFLTPIRLGFIFIKLLCVLLFFSQVNHLRFSVSYILLLCKYNMPNEFQIY</sequence>
<dbReference type="AlphaFoldDB" id="A0A6L5BAP7"/>
<evidence type="ECO:0000313" key="6">
    <source>
        <dbReference type="EMBL" id="KAF1002761.1"/>
    </source>
</evidence>
<keyword evidence="2" id="KW-0285">Flavoprotein</keyword>
<keyword evidence="5" id="KW-1133">Transmembrane helix</keyword>
<comment type="caution">
    <text evidence="6">The sequence shown here is derived from an EMBL/GenBank/DDBJ whole genome shotgun (WGS) entry which is preliminary data.</text>
</comment>
<evidence type="ECO:0000256" key="4">
    <source>
        <dbReference type="ARBA" id="ARBA00023002"/>
    </source>
</evidence>
<protein>
    <submittedName>
        <fullName evidence="6">Uncharacterized protein</fullName>
    </submittedName>
</protein>
<dbReference type="GO" id="GO:0016491">
    <property type="term" value="F:oxidoreductase activity"/>
    <property type="evidence" value="ECO:0007669"/>
    <property type="project" value="UniProtKB-KW"/>
</dbReference>
<comment type="similarity">
    <text evidence="1">Belongs to the GMC oxidoreductase family.</text>
</comment>